<accession>A0AAF0J1L7</accession>
<keyword evidence="3" id="KW-0698">rRNA processing</keyword>
<protein>
    <submittedName>
        <fullName evidence="5">Uncharacterized protein</fullName>
    </submittedName>
</protein>
<evidence type="ECO:0000256" key="4">
    <source>
        <dbReference type="ARBA" id="ARBA00023242"/>
    </source>
</evidence>
<dbReference type="Pfam" id="PF05997">
    <property type="entry name" value="Nop52"/>
    <property type="match status" value="1"/>
</dbReference>
<evidence type="ECO:0000313" key="6">
    <source>
        <dbReference type="Proteomes" id="UP001214415"/>
    </source>
</evidence>
<dbReference type="AlphaFoldDB" id="A0AAF0J1L7"/>
<gene>
    <name evidence="5" type="ORF">MEQU1_003311</name>
</gene>
<reference evidence="5" key="1">
    <citation type="submission" date="2023-03" db="EMBL/GenBank/DDBJ databases">
        <title>Mating type loci evolution in Malassezia.</title>
        <authorList>
            <person name="Coelho M.A."/>
        </authorList>
    </citation>
    <scope>NUCLEOTIDE SEQUENCE</scope>
    <source>
        <strain evidence="5">CBS 12830</strain>
    </source>
</reference>
<dbReference type="GO" id="GO:0005634">
    <property type="term" value="C:nucleus"/>
    <property type="evidence" value="ECO:0007669"/>
    <property type="project" value="UniProtKB-SubCell"/>
</dbReference>
<evidence type="ECO:0000256" key="2">
    <source>
        <dbReference type="ARBA" id="ARBA00006374"/>
    </source>
</evidence>
<dbReference type="Proteomes" id="UP001214415">
    <property type="component" value="Chromosome 7"/>
</dbReference>
<evidence type="ECO:0000313" key="5">
    <source>
        <dbReference type="EMBL" id="WFD24608.1"/>
    </source>
</evidence>
<keyword evidence="6" id="KW-1185">Reference proteome</keyword>
<dbReference type="PANTHER" id="PTHR13026:SF0">
    <property type="entry name" value="RIBOSOMAL RNA PROCESSING 1B"/>
    <property type="match status" value="1"/>
</dbReference>
<keyword evidence="4" id="KW-0539">Nucleus</keyword>
<evidence type="ECO:0000256" key="3">
    <source>
        <dbReference type="ARBA" id="ARBA00022552"/>
    </source>
</evidence>
<dbReference type="GO" id="GO:0006364">
    <property type="term" value="P:rRNA processing"/>
    <property type="evidence" value="ECO:0007669"/>
    <property type="project" value="UniProtKB-KW"/>
</dbReference>
<comment type="subcellular location">
    <subcellularLocation>
        <location evidence="1">Nucleus</location>
    </subcellularLocation>
</comment>
<organism evidence="5 6">
    <name type="scientific">Malassezia equina</name>
    <dbReference type="NCBI Taxonomy" id="1381935"/>
    <lineage>
        <taxon>Eukaryota</taxon>
        <taxon>Fungi</taxon>
        <taxon>Dikarya</taxon>
        <taxon>Basidiomycota</taxon>
        <taxon>Ustilaginomycotina</taxon>
        <taxon>Malasseziomycetes</taxon>
        <taxon>Malasseziales</taxon>
        <taxon>Malasseziaceae</taxon>
        <taxon>Malassezia</taxon>
    </lineage>
</organism>
<comment type="similarity">
    <text evidence="2">Belongs to the RRP1 family.</text>
</comment>
<evidence type="ECO:0000256" key="1">
    <source>
        <dbReference type="ARBA" id="ARBA00004123"/>
    </source>
</evidence>
<name>A0AAF0J1L7_9BASI</name>
<proteinExistence type="inferred from homology"/>
<dbReference type="InterPro" id="IPR010301">
    <property type="entry name" value="RRP1"/>
</dbReference>
<dbReference type="GO" id="GO:0030688">
    <property type="term" value="C:preribosome, small subunit precursor"/>
    <property type="evidence" value="ECO:0007669"/>
    <property type="project" value="InterPro"/>
</dbReference>
<dbReference type="EMBL" id="CP119906">
    <property type="protein sequence ID" value="WFD24608.1"/>
    <property type="molecule type" value="Genomic_DNA"/>
</dbReference>
<sequence length="305" mass="34577">MGKRRSQPAEPVEAEIPLGKYLASTGFWMSDKPLVQQQLAQELANLVLMIAGIKVGAAGARLERVPSKVDDNARALAALDFFQGFWRTMQSEWHGVDKFRINKYYLLMRRFLHAGLQLLVLHAYAPILVQRFNAIMRGTEGPLASNNVRVPDSITYHLCDIYLEEVEHSLSDQEDAEVRVPILDLLAPFMELAATSQSKRMFERVMASVITPFLSECEKRSSHGVHDRKRRRVESETSESLYDSIFSHVQVDADEDEDDEDDTMASLHKHALQRIVATASGSDTYAPSRRKLYDLWKAAQERDVA</sequence>
<dbReference type="PANTHER" id="PTHR13026">
    <property type="entry name" value="NNP-1 PROTEIN NOVEL NUCLEAR PROTEIN 1 NOP52"/>
    <property type="match status" value="1"/>
</dbReference>